<dbReference type="SUPFAM" id="SSF53098">
    <property type="entry name" value="Ribonuclease H-like"/>
    <property type="match status" value="1"/>
</dbReference>
<dbReference type="InterPro" id="IPR012337">
    <property type="entry name" value="RNaseH-like_sf"/>
</dbReference>
<evidence type="ECO:0000259" key="2">
    <source>
        <dbReference type="Pfam" id="PF14291"/>
    </source>
</evidence>
<dbReference type="AlphaFoldDB" id="A0A7J5YSP0"/>
<dbReference type="InterPro" id="IPR025398">
    <property type="entry name" value="DUF4371"/>
</dbReference>
<dbReference type="InterPro" id="IPR008906">
    <property type="entry name" value="HATC_C_dom"/>
</dbReference>
<protein>
    <submittedName>
        <fullName evidence="3">Uncharacterized protein</fullName>
    </submittedName>
</protein>
<evidence type="ECO:0000313" key="3">
    <source>
        <dbReference type="EMBL" id="KAF3851278.1"/>
    </source>
</evidence>
<dbReference type="Proteomes" id="UP000518266">
    <property type="component" value="Unassembled WGS sequence"/>
</dbReference>
<proteinExistence type="predicted"/>
<dbReference type="Pfam" id="PF14291">
    <property type="entry name" value="DUF4371"/>
    <property type="match status" value="1"/>
</dbReference>
<feature type="domain" description="DUF4371" evidence="2">
    <location>
        <begin position="114"/>
        <end position="228"/>
    </location>
</feature>
<name>A0A7J5YSP0_DISMA</name>
<evidence type="ECO:0000259" key="1">
    <source>
        <dbReference type="Pfam" id="PF05699"/>
    </source>
</evidence>
<evidence type="ECO:0000313" key="4">
    <source>
        <dbReference type="Proteomes" id="UP000518266"/>
    </source>
</evidence>
<sequence length="627" mass="69946">MFCRLCRQHKQAPKRGVSTRPFIEVGDYLDKHAATRHHQESVKAHAALIQGSSVLVAFDPVITLEHEAVIGGFKCLYHLTKKEHAHHTNYADLLELAELLGCQYFEKLKIGRTNYTSHRIIDEMLEILGTVVEEPILANISASVAIGLEVDETTDVSVKKQLDVHVRYMDKNGLLYSQFLDLVTVSDGRADTIVKAIRTILTKKNIPTQRIYGLGTDGAAVMTGRVNGVAKQLQDTFPWMVSVACAAHRLALCCKDASSGVAYMNSFRDLLQQLHLYFRNSANRTAVLQAAAECLGLDNLKVKEVKDTRWLSQAMAVSNLQRNLTAVLAALAEETEHKKCPTAKGLYGFLATYRFVASVYLQADVLPHISRLSRLFQKENVNFLALKVQVPVTMACLRAIKDAGDHQPPGSFLSKLHADLDNPAGLGAYSIVHEEERNKRGTRKGLTREELWARFRSQVMDPYFDGLLESLERRFQNLDLLGAFHALSPQAATGDEANLQLLAGKFLQADCNEVLQEWSSFKQQLIVGPFKELASEVGEWGLLYPSLSKLAAIGLTIPVSSVNCERDFSTLNRVKTDLRNRLQGEHLATCMRLSINGPPTRDFPFRRALELFFKTPRKIKCSQAGCQ</sequence>
<reference evidence="3 4" key="1">
    <citation type="submission" date="2020-03" db="EMBL/GenBank/DDBJ databases">
        <title>Dissostichus mawsoni Genome sequencing and assembly.</title>
        <authorList>
            <person name="Park H."/>
        </authorList>
    </citation>
    <scope>NUCLEOTIDE SEQUENCE [LARGE SCALE GENOMIC DNA]</scope>
    <source>
        <strain evidence="3">DM0001</strain>
        <tissue evidence="3">Muscle</tissue>
    </source>
</reference>
<feature type="non-terminal residue" evidence="3">
    <location>
        <position position="627"/>
    </location>
</feature>
<keyword evidence="4" id="KW-1185">Reference proteome</keyword>
<dbReference type="PANTHER" id="PTHR46880:SF5">
    <property type="entry name" value="DUF4371 DOMAIN-CONTAINING PROTEIN"/>
    <property type="match status" value="1"/>
</dbReference>
<organism evidence="3 4">
    <name type="scientific">Dissostichus mawsoni</name>
    <name type="common">Antarctic cod</name>
    <dbReference type="NCBI Taxonomy" id="36200"/>
    <lineage>
        <taxon>Eukaryota</taxon>
        <taxon>Metazoa</taxon>
        <taxon>Chordata</taxon>
        <taxon>Craniata</taxon>
        <taxon>Vertebrata</taxon>
        <taxon>Euteleostomi</taxon>
        <taxon>Actinopterygii</taxon>
        <taxon>Neopterygii</taxon>
        <taxon>Teleostei</taxon>
        <taxon>Neoteleostei</taxon>
        <taxon>Acanthomorphata</taxon>
        <taxon>Eupercaria</taxon>
        <taxon>Perciformes</taxon>
        <taxon>Notothenioidei</taxon>
        <taxon>Nototheniidae</taxon>
        <taxon>Dissostichus</taxon>
    </lineage>
</organism>
<dbReference type="GO" id="GO:0046983">
    <property type="term" value="F:protein dimerization activity"/>
    <property type="evidence" value="ECO:0007669"/>
    <property type="project" value="InterPro"/>
</dbReference>
<feature type="domain" description="HAT C-terminal dimerisation" evidence="1">
    <location>
        <begin position="543"/>
        <end position="591"/>
    </location>
</feature>
<dbReference type="Pfam" id="PF05699">
    <property type="entry name" value="Dimer_Tnp_hAT"/>
    <property type="match status" value="1"/>
</dbReference>
<accession>A0A7J5YSP0</accession>
<dbReference type="PANTHER" id="PTHR46880">
    <property type="entry name" value="RAS-ASSOCIATING DOMAIN-CONTAINING PROTEIN"/>
    <property type="match status" value="1"/>
</dbReference>
<dbReference type="OrthoDB" id="6159421at2759"/>
<dbReference type="EMBL" id="JAAKFY010000010">
    <property type="protein sequence ID" value="KAF3851278.1"/>
    <property type="molecule type" value="Genomic_DNA"/>
</dbReference>
<comment type="caution">
    <text evidence="3">The sequence shown here is derived from an EMBL/GenBank/DDBJ whole genome shotgun (WGS) entry which is preliminary data.</text>
</comment>
<gene>
    <name evidence="3" type="ORF">F7725_013050</name>
</gene>